<keyword evidence="10" id="KW-1185">Reference proteome</keyword>
<dbReference type="GO" id="GO:0016301">
    <property type="term" value="F:kinase activity"/>
    <property type="evidence" value="ECO:0007669"/>
    <property type="project" value="UniProtKB-KW"/>
</dbReference>
<dbReference type="InterPro" id="IPR036850">
    <property type="entry name" value="NDK-like_dom_sf"/>
</dbReference>
<evidence type="ECO:0000313" key="10">
    <source>
        <dbReference type="Proteomes" id="UP001367922"/>
    </source>
</evidence>
<proteinExistence type="inferred from homology"/>
<dbReference type="Pfam" id="PF00334">
    <property type="entry name" value="NDK"/>
    <property type="match status" value="1"/>
</dbReference>
<dbReference type="SMART" id="SM00562">
    <property type="entry name" value="NDK"/>
    <property type="match status" value="1"/>
</dbReference>
<dbReference type="EC" id="2.7.4.6" evidence="3"/>
<evidence type="ECO:0000313" key="9">
    <source>
        <dbReference type="EMBL" id="MEI4828005.1"/>
    </source>
</evidence>
<comment type="caution">
    <text evidence="9">The sequence shown here is derived from an EMBL/GenBank/DDBJ whole genome shotgun (WGS) entry which is preliminary data.</text>
</comment>
<gene>
    <name evidence="9" type="ORF">WAX78_00770</name>
</gene>
<sequence length="285" mass="33686">MNWDNIGFVICKPDAVYLNLEREILSFLGRRGFQILACKYVTITPNLCRRLYWDENKKYSEWWWELESEFMNLGESLCVLVQGTPQPPYKSVSELIEKKWKGNFKPEKAKKGTIRSTLGARNGIFNLFHSADCTNAVKREASLFFTAEEIEQLECENASYVLKQKEAGNLDVIDIYFRIKRQCIRVSSMHMKVKKRYISFLDKKQRQAMSVSESMKQLWLYNTLQEEYRMFYMYIGKDKLLECITNNKNFKRINFNILFQAFDKAGLKLTKWEACLLKTTMLSFT</sequence>
<comment type="caution">
    <text evidence="7">Lacks conserved residue(s) required for the propagation of feature annotation.</text>
</comment>
<evidence type="ECO:0000256" key="7">
    <source>
        <dbReference type="PROSITE-ProRule" id="PRU00706"/>
    </source>
</evidence>
<evidence type="ECO:0000256" key="2">
    <source>
        <dbReference type="ARBA" id="ARBA00008142"/>
    </source>
</evidence>
<dbReference type="InterPro" id="IPR034907">
    <property type="entry name" value="NDK-like_dom"/>
</dbReference>
<comment type="similarity">
    <text evidence="2 7">Belongs to the NDK family.</text>
</comment>
<accession>A0ABU8FPV7</accession>
<dbReference type="Gene3D" id="3.30.70.141">
    <property type="entry name" value="Nucleoside diphosphate kinase-like domain"/>
    <property type="match status" value="1"/>
</dbReference>
<dbReference type="PROSITE" id="PS51374">
    <property type="entry name" value="NDPK_LIKE"/>
    <property type="match status" value="1"/>
</dbReference>
<evidence type="ECO:0000256" key="6">
    <source>
        <dbReference type="ARBA" id="ARBA00023080"/>
    </source>
</evidence>
<organism evidence="9 10">
    <name type="scientific">Bacillus yunxiaonensis</name>
    <dbReference type="NCBI Taxonomy" id="3127665"/>
    <lineage>
        <taxon>Bacteria</taxon>
        <taxon>Bacillati</taxon>
        <taxon>Bacillota</taxon>
        <taxon>Bacilli</taxon>
        <taxon>Bacillales</taxon>
        <taxon>Bacillaceae</taxon>
        <taxon>Bacillus</taxon>
    </lineage>
</organism>
<dbReference type="Proteomes" id="UP001367922">
    <property type="component" value="Unassembled WGS sequence"/>
</dbReference>
<reference evidence="9 10" key="1">
    <citation type="submission" date="2024-01" db="EMBL/GenBank/DDBJ databases">
        <title>Seven novel Bacillus-like species.</title>
        <authorList>
            <person name="Liu G."/>
        </authorList>
    </citation>
    <scope>NUCLEOTIDE SEQUENCE [LARGE SCALE GENOMIC DNA]</scope>
    <source>
        <strain evidence="9 10">FJAT-53711</strain>
    </source>
</reference>
<evidence type="ECO:0000256" key="5">
    <source>
        <dbReference type="ARBA" id="ARBA00022777"/>
    </source>
</evidence>
<keyword evidence="6" id="KW-0546">Nucleotide metabolism</keyword>
<dbReference type="PANTHER" id="PTHR11349">
    <property type="entry name" value="NUCLEOSIDE DIPHOSPHATE KINASE"/>
    <property type="match status" value="1"/>
</dbReference>
<keyword evidence="5 9" id="KW-0418">Kinase</keyword>
<evidence type="ECO:0000256" key="4">
    <source>
        <dbReference type="ARBA" id="ARBA00022679"/>
    </source>
</evidence>
<dbReference type="RefSeq" id="WP_336480420.1">
    <property type="nucleotide sequence ID" value="NZ_JBAWSV010000001.1"/>
</dbReference>
<name>A0ABU8FPV7_9BACI</name>
<evidence type="ECO:0000256" key="3">
    <source>
        <dbReference type="ARBA" id="ARBA00012966"/>
    </source>
</evidence>
<evidence type="ECO:0000259" key="8">
    <source>
        <dbReference type="SMART" id="SM00562"/>
    </source>
</evidence>
<dbReference type="EMBL" id="JBAWSV010000001">
    <property type="protein sequence ID" value="MEI4828005.1"/>
    <property type="molecule type" value="Genomic_DNA"/>
</dbReference>
<protein>
    <recommendedName>
        <fullName evidence="3">nucleoside-diphosphate kinase</fullName>
        <ecNumber evidence="3">2.7.4.6</ecNumber>
    </recommendedName>
</protein>
<keyword evidence="4" id="KW-0808">Transferase</keyword>
<evidence type="ECO:0000256" key="1">
    <source>
        <dbReference type="ARBA" id="ARBA00001946"/>
    </source>
</evidence>
<dbReference type="SUPFAM" id="SSF54919">
    <property type="entry name" value="Nucleoside diphosphate kinase, NDK"/>
    <property type="match status" value="1"/>
</dbReference>
<feature type="domain" description="Nucleoside diphosphate kinase-like" evidence="8">
    <location>
        <begin position="4"/>
        <end position="152"/>
    </location>
</feature>
<comment type="cofactor">
    <cofactor evidence="1">
        <name>Mg(2+)</name>
        <dbReference type="ChEBI" id="CHEBI:18420"/>
    </cofactor>
</comment>